<name>A0A0C2R967_9RICK</name>
<evidence type="ECO:0000259" key="1">
    <source>
        <dbReference type="Pfam" id="PF05598"/>
    </source>
</evidence>
<comment type="caution">
    <text evidence="2">The sequence shown here is derived from an EMBL/GenBank/DDBJ whole genome shotgun (WGS) entry which is preliminary data.</text>
</comment>
<dbReference type="PANTHER" id="PTHR35604">
    <property type="entry name" value="TRANSPOSASE INSH FOR INSERTION SEQUENCE ELEMENT IS5A-RELATED"/>
    <property type="match status" value="1"/>
</dbReference>
<dbReference type="EMBL" id="JWSW01000024">
    <property type="protein sequence ID" value="KIJ88748.1"/>
    <property type="molecule type" value="Genomic_DNA"/>
</dbReference>
<evidence type="ECO:0000313" key="3">
    <source>
        <dbReference type="Proteomes" id="UP000031952"/>
    </source>
</evidence>
<feature type="domain" description="Transposase InsH N-terminal" evidence="1">
    <location>
        <begin position="10"/>
        <end position="105"/>
    </location>
</feature>
<feature type="non-terminal residue" evidence="2">
    <location>
        <position position="156"/>
    </location>
</feature>
<organism evidence="2 3">
    <name type="scientific">Rickettsia asembonensis</name>
    <dbReference type="NCBI Taxonomy" id="1068590"/>
    <lineage>
        <taxon>Bacteria</taxon>
        <taxon>Pseudomonadati</taxon>
        <taxon>Pseudomonadota</taxon>
        <taxon>Alphaproteobacteria</taxon>
        <taxon>Rickettsiales</taxon>
        <taxon>Rickettsiaceae</taxon>
        <taxon>Rickettsieae</taxon>
        <taxon>Rickettsia</taxon>
        <taxon>spotted fever group</taxon>
    </lineage>
</organism>
<reference evidence="2 3" key="1">
    <citation type="submission" date="2014-12" db="EMBL/GenBank/DDBJ databases">
        <title>Whole genome sequence of Candidatus Rickettsia asemboensis strain NMRCii isolated from cat fleas in west Kenya.</title>
        <authorList>
            <person name="Jima D."/>
            <person name="Luce-Fedrow A."/>
            <person name="Yang Y."/>
            <person name="Maina A.N."/>
            <person name="Snesrud E.C."/>
            <person name="Jarman R.G."/>
            <person name="Richards A.L."/>
            <person name="Hang J."/>
        </authorList>
    </citation>
    <scope>NUCLEOTIDE SEQUENCE [LARGE SCALE GENOMIC DNA]</scope>
    <source>
        <strain evidence="2 3">NMRCii</strain>
    </source>
</reference>
<dbReference type="Proteomes" id="UP000031952">
    <property type="component" value="Unassembled WGS sequence"/>
</dbReference>
<dbReference type="InterPro" id="IPR008490">
    <property type="entry name" value="Transposase_InsH_N"/>
</dbReference>
<dbReference type="AlphaFoldDB" id="A0A0C2R967"/>
<dbReference type="RefSeq" id="WP_041078783.1">
    <property type="nucleotide sequence ID" value="NZ_JWSW01000024.1"/>
</dbReference>
<dbReference type="Pfam" id="PF05598">
    <property type="entry name" value="DUF772"/>
    <property type="match status" value="1"/>
</dbReference>
<accession>A0A0C2R967</accession>
<gene>
    <name evidence="2" type="ORF">SB78_03685</name>
</gene>
<protein>
    <recommendedName>
        <fullName evidence="1">Transposase InsH N-terminal domain-containing protein</fullName>
    </recommendedName>
</protein>
<keyword evidence="3" id="KW-1185">Reference proteome</keyword>
<proteinExistence type="predicted"/>
<evidence type="ECO:0000313" key="2">
    <source>
        <dbReference type="EMBL" id="KIJ88748.1"/>
    </source>
</evidence>
<dbReference type="PANTHER" id="PTHR35604:SF2">
    <property type="entry name" value="TRANSPOSASE INSH FOR INSERTION SEQUENCE ELEMENT IS5A-RELATED"/>
    <property type="match status" value="1"/>
</dbReference>
<sequence length="156" mass="18502">MSEHQITMVSLDELVSTDHQYRRFKSLFNFKAVERELLVLETEANYKGYGTLRLFKCLLLQFMEDLSDRELERYLADNTAGKWFCDFALTETTPDYSVFSKIRKKIGTNLLSKIFTNFRDQLRKQGYKSEVFTFVDASHLISKASLWEERDELRKQ</sequence>